<dbReference type="Pfam" id="PF22387">
    <property type="entry name" value="PhiCb5_coat"/>
    <property type="match status" value="1"/>
</dbReference>
<protein>
    <submittedName>
        <fullName evidence="1">Uncharacterized protein</fullName>
    </submittedName>
</protein>
<evidence type="ECO:0000313" key="1">
    <source>
        <dbReference type="EMBL" id="APG77266.1"/>
    </source>
</evidence>
<organism evidence="1">
    <name type="scientific">Wenling levi-like virus 1</name>
    <dbReference type="NCBI Taxonomy" id="1923497"/>
    <lineage>
        <taxon>Viruses</taxon>
        <taxon>Riboviria</taxon>
    </lineage>
</organism>
<accession>A0A1L3KIW5</accession>
<reference evidence="1" key="1">
    <citation type="journal article" date="2016" name="Nature">
        <title>Redefining the invertebrate RNA virosphere.</title>
        <authorList>
            <person name="Shi M."/>
            <person name="Lin X.D."/>
            <person name="Tian J.H."/>
            <person name="Chen L.J."/>
            <person name="Chen X."/>
            <person name="Li C.X."/>
            <person name="Qin X.C."/>
            <person name="Li J."/>
            <person name="Cao J.P."/>
            <person name="Eden J.S."/>
            <person name="Buchmann J."/>
            <person name="Wang W."/>
            <person name="Xu J."/>
            <person name="Holmes E.C."/>
            <person name="Zhang Y.Z."/>
        </authorList>
    </citation>
    <scope>NUCLEOTIDE SEQUENCE</scope>
    <source>
        <strain evidence="1">WLJQ101898</strain>
    </source>
</reference>
<name>A0A1L3KIW5_9VIRU</name>
<dbReference type="EMBL" id="KX883606">
    <property type="protein sequence ID" value="APG77266.1"/>
    <property type="molecule type" value="Genomic_RNA"/>
</dbReference>
<proteinExistence type="predicted"/>
<sequence>MLSEPITVTVDAVAKSLPRVNQDNNGSTYYLDDGQQKYTLSVKHTIPPRGESGESHLVRLDVEQYDTDGMYLRTQSAWMVLKTWDQGQDSAELDIAGQGLVDLMTDTFLDSIIQRES</sequence>
<dbReference type="InterPro" id="IPR054457">
    <property type="entry name" value="PhiCb5_coat"/>
</dbReference>
<dbReference type="Gene3D" id="2.40.160.220">
    <property type="match status" value="1"/>
</dbReference>